<evidence type="ECO:0000313" key="1">
    <source>
        <dbReference type="EMBL" id="CAL1615404.1"/>
    </source>
</evidence>
<proteinExistence type="predicted"/>
<reference evidence="1 2" key="1">
    <citation type="submission" date="2024-04" db="EMBL/GenBank/DDBJ databases">
        <authorList>
            <person name="Waldvogel A.-M."/>
            <person name="Schoenle A."/>
        </authorList>
    </citation>
    <scope>NUCLEOTIDE SEQUENCE [LARGE SCALE GENOMIC DNA]</scope>
</reference>
<dbReference type="AlphaFoldDB" id="A0AAV2MPI7"/>
<gene>
    <name evidence="1" type="ORF">KC01_LOCUS41366</name>
</gene>
<evidence type="ECO:0000313" key="2">
    <source>
        <dbReference type="Proteomes" id="UP001497482"/>
    </source>
</evidence>
<dbReference type="EMBL" id="OZ035831">
    <property type="protein sequence ID" value="CAL1615404.1"/>
    <property type="molecule type" value="Genomic_DNA"/>
</dbReference>
<name>A0AAV2MPI7_KNICA</name>
<protein>
    <submittedName>
        <fullName evidence="1">Uncharacterized protein</fullName>
    </submittedName>
</protein>
<keyword evidence="2" id="KW-1185">Reference proteome</keyword>
<accession>A0AAV2MPI7</accession>
<organism evidence="1 2">
    <name type="scientific">Knipowitschia caucasica</name>
    <name type="common">Caucasian dwarf goby</name>
    <name type="synonym">Pomatoschistus caucasicus</name>
    <dbReference type="NCBI Taxonomy" id="637954"/>
    <lineage>
        <taxon>Eukaryota</taxon>
        <taxon>Metazoa</taxon>
        <taxon>Chordata</taxon>
        <taxon>Craniata</taxon>
        <taxon>Vertebrata</taxon>
        <taxon>Euteleostomi</taxon>
        <taxon>Actinopterygii</taxon>
        <taxon>Neopterygii</taxon>
        <taxon>Teleostei</taxon>
        <taxon>Neoteleostei</taxon>
        <taxon>Acanthomorphata</taxon>
        <taxon>Gobiaria</taxon>
        <taxon>Gobiiformes</taxon>
        <taxon>Gobioidei</taxon>
        <taxon>Gobiidae</taxon>
        <taxon>Gobiinae</taxon>
        <taxon>Knipowitschia</taxon>
    </lineage>
</organism>
<dbReference type="Proteomes" id="UP001497482">
    <property type="component" value="Chromosome 9"/>
</dbReference>
<sequence>MDARTSSGRHLCELRRMPLCRRRGCVRTDGGTVVGEREDITQLLFPTRSDTAPASASAIRTGLCRRGRHGKQRRWWFLPPPQTEEKVVL</sequence>